<feature type="transmembrane region" description="Helical" evidence="9">
    <location>
        <begin position="709"/>
        <end position="731"/>
    </location>
</feature>
<feature type="transmembrane region" description="Helical" evidence="9">
    <location>
        <begin position="514"/>
        <end position="538"/>
    </location>
</feature>
<dbReference type="EMBL" id="JAKCXM010000101">
    <property type="protein sequence ID" value="KAJ0402477.1"/>
    <property type="molecule type" value="Genomic_DNA"/>
</dbReference>
<evidence type="ECO:0000256" key="8">
    <source>
        <dbReference type="ARBA" id="ARBA00023224"/>
    </source>
</evidence>
<evidence type="ECO:0000256" key="3">
    <source>
        <dbReference type="ARBA" id="ARBA00022989"/>
    </source>
</evidence>
<feature type="transmembrane region" description="Helical" evidence="9">
    <location>
        <begin position="550"/>
        <end position="573"/>
    </location>
</feature>
<evidence type="ECO:0000259" key="10">
    <source>
        <dbReference type="PROSITE" id="PS50259"/>
    </source>
</evidence>
<dbReference type="PROSITE" id="PS50259">
    <property type="entry name" value="G_PROTEIN_RECEP_F3_4"/>
    <property type="match status" value="1"/>
</dbReference>
<feature type="transmembrane region" description="Helical" evidence="9">
    <location>
        <begin position="986"/>
        <end position="1005"/>
    </location>
</feature>
<feature type="transmembrane region" description="Helical" evidence="9">
    <location>
        <begin position="626"/>
        <end position="644"/>
    </location>
</feature>
<evidence type="ECO:0000256" key="1">
    <source>
        <dbReference type="ARBA" id="ARBA00004141"/>
    </source>
</evidence>
<keyword evidence="7" id="KW-0325">Glycoprotein</keyword>
<dbReference type="SUPFAM" id="SSF52058">
    <property type="entry name" value="L domain-like"/>
    <property type="match status" value="1"/>
</dbReference>
<comment type="subcellular location">
    <subcellularLocation>
        <location evidence="1">Membrane</location>
        <topology evidence="1">Multi-pass membrane protein</topology>
    </subcellularLocation>
</comment>
<gene>
    <name evidence="11" type="ORF">P43SY_003409</name>
</gene>
<dbReference type="GO" id="GO:0038039">
    <property type="term" value="C:G protein-coupled receptor heterodimeric complex"/>
    <property type="evidence" value="ECO:0007669"/>
    <property type="project" value="TreeGrafter"/>
</dbReference>
<keyword evidence="12" id="KW-1185">Reference proteome</keyword>
<dbReference type="PRINTS" id="PR01176">
    <property type="entry name" value="GABABRECEPTR"/>
</dbReference>
<feature type="transmembrane region" description="Helical" evidence="9">
    <location>
        <begin position="817"/>
        <end position="838"/>
    </location>
</feature>
<dbReference type="PANTHER" id="PTHR10519">
    <property type="entry name" value="GABA-B RECEPTOR"/>
    <property type="match status" value="1"/>
</dbReference>
<dbReference type="InterPro" id="IPR002455">
    <property type="entry name" value="GPCR3_GABA-B"/>
</dbReference>
<dbReference type="PANTHER" id="PTHR10519:SF20">
    <property type="entry name" value="G-PROTEIN COUPLED RECEPTOR 156-RELATED"/>
    <property type="match status" value="1"/>
</dbReference>
<dbReference type="CDD" id="cd15047">
    <property type="entry name" value="7tmC_GABA-B-like"/>
    <property type="match status" value="1"/>
</dbReference>
<evidence type="ECO:0000313" key="11">
    <source>
        <dbReference type="EMBL" id="KAJ0402477.1"/>
    </source>
</evidence>
<dbReference type="Proteomes" id="UP001209570">
    <property type="component" value="Unassembled WGS sequence"/>
</dbReference>
<dbReference type="Gene3D" id="3.80.10.10">
    <property type="entry name" value="Ribonuclease Inhibitor"/>
    <property type="match status" value="1"/>
</dbReference>
<name>A0AAD5M4A6_PYTIN</name>
<sequence>MPAGAVYFGYGSKIAGGKLVDRGKIAGTLIVEIKTWVSNAIATMVFAILAQEMVGYEVSLYRIPYSPDMAQRMSSVGLGRCTPVHANVETWTQSMTEIYAVYANETYCAGGVGYFGRSGVYTLLDFVKDGANPAKHNPIYSADFFRDYAFNDELIGALAVSKLRNNSKHFPPKTIGCPDAQGKECLVVVLQNYRYDLGFVQAVFSNNDIPAYFCFLDYGGAYDYIIEAAKNSTPLVFYYYEPDTIFFEQPNKFERIFLPRSTPEEAAKNTLAFGENGYGNKTNNPIRVDFPMIRLDKWAPMLLRDNQPAGGFLNAFTLTELSMNQLMATFVDTTRKTPPSEDAYFTTACTWLKDHYDDWKLWIERLPTCSFEKHITYTIEGCSADGEALDNSTHIRTISFQWRFPDPANASLSYECDGGYAKLPDPMKTSRSCSWLAANPSVWAGWIDVSPKCEADFMDFKVSTCASDGTRRAIFHWKIPRPDDPTLSGECEGGVKLNPDVVLPCDYVPRNASAFVIVIVISAILLALLVAALAFVFISREKPIIKRSQFEFLMIMVLGGIILVVAVLLYAGAPTRFLCAARPTFIALGFTMIFGSLVVKSLRVYRVFSSQAMKRVVLSTKVMFKMFMVFVAVDCIVLIAWFAIDFPEPTVSYTQMLELNGGSYGSLSCKSSSFIFSALLIFWKAIVLAMGLYLSFLIRNLSNDFQESIWIFASSVVVLFGSLVMLPMAYLVTLDAIPFYMFLAFSLLFCTVLVMSMMLVPKAFRLNEEAKSSNAYLGSYSDEVQQYVNQIRVNADLQNAYTRAIGMVYEASKGRSYAMVITSSLIAAWHAMSLLRAVSATIRFRTLLLSSPVRPLASPSRGKLIKSVKTKLARRPPMPSNARVAGAVACARIAVRTVHLGVSRLRTLWRVYFTMDGEHYETGTELRETIEVITQIRVVQRMTGIISDFALVNLAVAVLVLNCWSTPILRQILRHSTITTNRMTRLVFSMMLATCFTIGITEFAWRRVNRISRDGNLFWDIPTSTKLRFTSQLALIQSWSDIASTRLAACMAIVALEAAKRKIALLPSHSTRATKTIVGVQAIAKTTDSTKNTADSVAPEDTITAPRMPTPQCAQPVCSCQQHRSFRSRVFDGLSVFAGIVVVAMHAESYLRHSETSSIPGLTCDVFVRPWRTRRWPCAVLEINCHRAGTLGAGDDLVALLDKIDVPSLSALRLTHCPQLEMPPRVQSLKYLAHLEVFNATIRRWEADAALERTHHPYLGRLWLVHVANISSLPPGLLQSGAPFVDIQICSTDLAALPDDLHERWPTVLTRLSLDASPISALPSPALTYMKSAEFSIQTTKITAIRPETLAGRFFVRLQLAGNPSLSDLPDVLWYSSLVDLRATNTSAVPGWVTRPPTGKFNYRVGGRLVGDSTGTTVLAANTPLCAALLRANPKAFVVPFASGRVVCAPDTTPRSKCSLPLAMLQALRPL</sequence>
<evidence type="ECO:0000256" key="5">
    <source>
        <dbReference type="ARBA" id="ARBA00023136"/>
    </source>
</evidence>
<feature type="transmembrane region" description="Helical" evidence="9">
    <location>
        <begin position="737"/>
        <end position="760"/>
    </location>
</feature>
<keyword evidence="6" id="KW-0675">Receptor</keyword>
<feature type="domain" description="G-protein coupled receptors family 3 profile" evidence="10">
    <location>
        <begin position="514"/>
        <end position="766"/>
    </location>
</feature>
<feature type="transmembrane region" description="Helical" evidence="9">
    <location>
        <begin position="674"/>
        <end position="697"/>
    </location>
</feature>
<dbReference type="GO" id="GO:0004965">
    <property type="term" value="F:G protein-coupled GABA receptor activity"/>
    <property type="evidence" value="ECO:0007669"/>
    <property type="project" value="InterPro"/>
</dbReference>
<evidence type="ECO:0000313" key="12">
    <source>
        <dbReference type="Proteomes" id="UP001209570"/>
    </source>
</evidence>
<dbReference type="Pfam" id="PF00003">
    <property type="entry name" value="7tm_3"/>
    <property type="match status" value="1"/>
</dbReference>
<evidence type="ECO:0000256" key="6">
    <source>
        <dbReference type="ARBA" id="ARBA00023170"/>
    </source>
</evidence>
<keyword evidence="2 9" id="KW-0812">Transmembrane</keyword>
<dbReference type="PRINTS" id="PR00248">
    <property type="entry name" value="GPCRMGR"/>
</dbReference>
<evidence type="ECO:0000256" key="2">
    <source>
        <dbReference type="ARBA" id="ARBA00022692"/>
    </source>
</evidence>
<keyword evidence="8" id="KW-0807">Transducer</keyword>
<evidence type="ECO:0000256" key="9">
    <source>
        <dbReference type="SAM" id="Phobius"/>
    </source>
</evidence>
<keyword evidence="4" id="KW-0297">G-protein coupled receptor</keyword>
<protein>
    <recommendedName>
        <fullName evidence="10">G-protein coupled receptors family 3 profile domain-containing protein</fullName>
    </recommendedName>
</protein>
<accession>A0AAD5M4A6</accession>
<evidence type="ECO:0000256" key="4">
    <source>
        <dbReference type="ARBA" id="ARBA00023040"/>
    </source>
</evidence>
<feature type="transmembrane region" description="Helical" evidence="9">
    <location>
        <begin position="585"/>
        <end position="605"/>
    </location>
</feature>
<dbReference type="InterPro" id="IPR032675">
    <property type="entry name" value="LRR_dom_sf"/>
</dbReference>
<evidence type="ECO:0000256" key="7">
    <source>
        <dbReference type="ARBA" id="ARBA00023180"/>
    </source>
</evidence>
<organism evidence="11 12">
    <name type="scientific">Pythium insidiosum</name>
    <name type="common">Pythiosis disease agent</name>
    <dbReference type="NCBI Taxonomy" id="114742"/>
    <lineage>
        <taxon>Eukaryota</taxon>
        <taxon>Sar</taxon>
        <taxon>Stramenopiles</taxon>
        <taxon>Oomycota</taxon>
        <taxon>Peronosporomycetes</taxon>
        <taxon>Pythiales</taxon>
        <taxon>Pythiaceae</taxon>
        <taxon>Pythium</taxon>
    </lineage>
</organism>
<dbReference type="InterPro" id="IPR017978">
    <property type="entry name" value="GPCR_3_C"/>
</dbReference>
<keyword evidence="5 9" id="KW-0472">Membrane</keyword>
<feature type="transmembrane region" description="Helical" evidence="9">
    <location>
        <begin position="945"/>
        <end position="965"/>
    </location>
</feature>
<dbReference type="InterPro" id="IPR000337">
    <property type="entry name" value="GPCR_3"/>
</dbReference>
<proteinExistence type="predicted"/>
<keyword evidence="3 9" id="KW-1133">Transmembrane helix</keyword>
<reference evidence="11" key="1">
    <citation type="submission" date="2021-12" db="EMBL/GenBank/DDBJ databases">
        <title>Prjna785345.</title>
        <authorList>
            <person name="Rujirawat T."/>
            <person name="Krajaejun T."/>
        </authorList>
    </citation>
    <scope>NUCLEOTIDE SEQUENCE</scope>
    <source>
        <strain evidence="11">Pi057C3</strain>
    </source>
</reference>
<comment type="caution">
    <text evidence="11">The sequence shown here is derived from an EMBL/GenBank/DDBJ whole genome shotgun (WGS) entry which is preliminary data.</text>
</comment>